<keyword evidence="3" id="KW-1003">Cell membrane</keyword>
<dbReference type="GO" id="GO:0046983">
    <property type="term" value="F:protein dimerization activity"/>
    <property type="evidence" value="ECO:0007669"/>
    <property type="project" value="InterPro"/>
</dbReference>
<dbReference type="Pfam" id="PF04547">
    <property type="entry name" value="Anoctamin"/>
    <property type="match status" value="1"/>
</dbReference>
<dbReference type="GO" id="GO:0005509">
    <property type="term" value="F:calcium ion binding"/>
    <property type="evidence" value="ECO:0007669"/>
    <property type="project" value="InterPro"/>
</dbReference>
<organism evidence="11 12">
    <name type="scientific">Pararge aegeria aegeria</name>
    <dbReference type="NCBI Taxonomy" id="348720"/>
    <lineage>
        <taxon>Eukaryota</taxon>
        <taxon>Metazoa</taxon>
        <taxon>Ecdysozoa</taxon>
        <taxon>Arthropoda</taxon>
        <taxon>Hexapoda</taxon>
        <taxon>Insecta</taxon>
        <taxon>Pterygota</taxon>
        <taxon>Neoptera</taxon>
        <taxon>Endopterygota</taxon>
        <taxon>Lepidoptera</taxon>
        <taxon>Glossata</taxon>
        <taxon>Ditrysia</taxon>
        <taxon>Papilionoidea</taxon>
        <taxon>Nymphalidae</taxon>
        <taxon>Satyrinae</taxon>
        <taxon>Satyrini</taxon>
        <taxon>Parargina</taxon>
        <taxon>Pararge</taxon>
    </lineage>
</organism>
<dbReference type="PANTHER" id="PTHR12308">
    <property type="entry name" value="ANOCTAMIN"/>
    <property type="match status" value="1"/>
</dbReference>
<dbReference type="OrthoDB" id="296386at2759"/>
<proteinExistence type="inferred from homology"/>
<dbReference type="SMART" id="SM00054">
    <property type="entry name" value="EFh"/>
    <property type="match status" value="3"/>
</dbReference>
<feature type="transmembrane region" description="Helical" evidence="9">
    <location>
        <begin position="374"/>
        <end position="396"/>
    </location>
</feature>
<keyword evidence="12" id="KW-1185">Reference proteome</keyword>
<dbReference type="GO" id="GO:0005886">
    <property type="term" value="C:plasma membrane"/>
    <property type="evidence" value="ECO:0007669"/>
    <property type="project" value="UniProtKB-SubCell"/>
</dbReference>
<dbReference type="PANTHER" id="PTHR12308:SF73">
    <property type="entry name" value="ANOCTAMIN"/>
    <property type="match status" value="1"/>
</dbReference>
<feature type="transmembrane region" description="Helical" evidence="9">
    <location>
        <begin position="467"/>
        <end position="489"/>
    </location>
</feature>
<evidence type="ECO:0000256" key="3">
    <source>
        <dbReference type="ARBA" id="ARBA00022475"/>
    </source>
</evidence>
<dbReference type="InterPro" id="IPR007632">
    <property type="entry name" value="Anoctamin"/>
</dbReference>
<dbReference type="SUPFAM" id="SSF47473">
    <property type="entry name" value="EF-hand"/>
    <property type="match status" value="1"/>
</dbReference>
<gene>
    <name evidence="11" type="primary">jg16210</name>
    <name evidence="11" type="ORF">PAEG_LOCUS18208</name>
</gene>
<keyword evidence="6 9" id="KW-1133">Transmembrane helix</keyword>
<dbReference type="Pfam" id="PF13202">
    <property type="entry name" value="EF-hand_5"/>
    <property type="match status" value="1"/>
</dbReference>
<evidence type="ECO:0000256" key="7">
    <source>
        <dbReference type="ARBA" id="ARBA00023136"/>
    </source>
</evidence>
<dbReference type="InterPro" id="IPR049452">
    <property type="entry name" value="Anoctamin_TM"/>
</dbReference>
<dbReference type="GO" id="GO:0005254">
    <property type="term" value="F:chloride channel activity"/>
    <property type="evidence" value="ECO:0007669"/>
    <property type="project" value="TreeGrafter"/>
</dbReference>
<name>A0A8S4RW24_9NEOP</name>
<feature type="domain" description="EF-hand" evidence="10">
    <location>
        <begin position="848"/>
        <end position="883"/>
    </location>
</feature>
<accession>A0A8S4RW24</accession>
<comment type="caution">
    <text evidence="9">Lacks conserved residue(s) required for the propagation of feature annotation.</text>
</comment>
<keyword evidence="4 9" id="KW-0812">Transmembrane</keyword>
<keyword evidence="7 9" id="KW-0472">Membrane</keyword>
<feature type="transmembrane region" description="Helical" evidence="9">
    <location>
        <begin position="585"/>
        <end position="608"/>
    </location>
</feature>
<dbReference type="InterPro" id="IPR011992">
    <property type="entry name" value="EF-hand-dom_pair"/>
</dbReference>
<evidence type="ECO:0000256" key="2">
    <source>
        <dbReference type="ARBA" id="ARBA00009671"/>
    </source>
</evidence>
<evidence type="ECO:0000313" key="12">
    <source>
        <dbReference type="Proteomes" id="UP000838756"/>
    </source>
</evidence>
<evidence type="ECO:0000256" key="1">
    <source>
        <dbReference type="ARBA" id="ARBA00004651"/>
    </source>
</evidence>
<comment type="similarity">
    <text evidence="2 9">Belongs to the anoctamin family.</text>
</comment>
<evidence type="ECO:0000256" key="5">
    <source>
        <dbReference type="ARBA" id="ARBA00022837"/>
    </source>
</evidence>
<dbReference type="PROSITE" id="PS50222">
    <property type="entry name" value="EF_HAND_2"/>
    <property type="match status" value="2"/>
</dbReference>
<dbReference type="Pfam" id="PF16178">
    <property type="entry name" value="Anoct_dimer"/>
    <property type="match status" value="2"/>
</dbReference>
<evidence type="ECO:0000313" key="11">
    <source>
        <dbReference type="EMBL" id="CAH2241818.1"/>
    </source>
</evidence>
<dbReference type="AlphaFoldDB" id="A0A8S4RW24"/>
<feature type="transmembrane region" description="Helical" evidence="9">
    <location>
        <begin position="294"/>
        <end position="313"/>
    </location>
</feature>
<dbReference type="InterPro" id="IPR032394">
    <property type="entry name" value="Anoct_dimer"/>
</dbReference>
<dbReference type="Gene3D" id="1.10.238.10">
    <property type="entry name" value="EF-hand"/>
    <property type="match status" value="2"/>
</dbReference>
<feature type="domain" description="EF-hand" evidence="10">
    <location>
        <begin position="919"/>
        <end position="954"/>
    </location>
</feature>
<dbReference type="InterPro" id="IPR002048">
    <property type="entry name" value="EF_hand_dom"/>
</dbReference>
<dbReference type="Pfam" id="PF13833">
    <property type="entry name" value="EF-hand_8"/>
    <property type="match status" value="2"/>
</dbReference>
<keyword evidence="8" id="KW-0325">Glycoprotein</keyword>
<dbReference type="FunFam" id="1.10.238.10:FF:000416">
    <property type="entry name" value="Aralar1, isoform F"/>
    <property type="match status" value="1"/>
</dbReference>
<evidence type="ECO:0000256" key="9">
    <source>
        <dbReference type="RuleBase" id="RU280814"/>
    </source>
</evidence>
<evidence type="ECO:0000259" key="10">
    <source>
        <dbReference type="PROSITE" id="PS50222"/>
    </source>
</evidence>
<comment type="subcellular location">
    <subcellularLocation>
        <location evidence="1">Cell membrane</location>
        <topology evidence="1">Multi-pass membrane protein</topology>
    </subcellularLocation>
    <subcellularLocation>
        <location evidence="9">Membrane</location>
        <topology evidence="9">Multi-pass membrane protein</topology>
    </subcellularLocation>
</comment>
<keyword evidence="5" id="KW-0106">Calcium</keyword>
<feature type="transmembrane region" description="Helical" evidence="9">
    <location>
        <begin position="638"/>
        <end position="656"/>
    </location>
</feature>
<protein>
    <recommendedName>
        <fullName evidence="9">Anoctamin</fullName>
    </recommendedName>
</protein>
<evidence type="ECO:0000256" key="4">
    <source>
        <dbReference type="ARBA" id="ARBA00022692"/>
    </source>
</evidence>
<reference evidence="11" key="1">
    <citation type="submission" date="2022-03" db="EMBL/GenBank/DDBJ databases">
        <authorList>
            <person name="Lindestad O."/>
        </authorList>
    </citation>
    <scope>NUCLEOTIDE SEQUENCE</scope>
</reference>
<evidence type="ECO:0000256" key="6">
    <source>
        <dbReference type="ARBA" id="ARBA00022989"/>
    </source>
</evidence>
<sequence>MDPDNPVFTGFLDNDQRIDLVLVMAPGGNLETTMRINYLTNIVRFGLELELVEGKMSEHKNLTFIKLHAPDSVIEEYGIYFNVRKFFKDAHVDYIKSGKHEKDAIKVLREQYPGPINYSTLERSEIVYNIILRLPFGKNEHIFGMNQLLNHNIIIDAYALHDGPYFLVSGQETCVNARQTLFYNWVGLVNVCKNQPLHLIQEYLGDGVAMYFAYYEYFNFTLMFPAILGVALILVHVTWPQTELDYRSRRACEYDEYRNHYFCPLCRHYDICTYRRRSTYCRELEFLRLIDTDYMQRFGYLVSLWGIVFFVLWKRKQNYLAWMWETKDKYMKSVFLPGYWGMLGIRREFQRSHLTGVSLDDNFVATLRWSLVNLLWAVLFSLWLLVFFTLSIQIWYVKYWLDSKFNDDPFGADRLHEHLYIGIGATVYSFVTIPLKIIAKIMVHKLAALENNQTIGSYNSSLALKLYGFYFTGTFALLTLHTIVGNIFYTHHFDEDNWYSFGGFKVMNNGLGTSLDDMCITLAVAIVIEQIFVKIPSYINRKSSDYQYFCDDIVSNTPIWEREYKLENLNDEFFHNEYNDLAIKFGMATLFSMAFPLAPLFILIINIWDIRHKARTLLLAHRRPILLKISGPGIWDRIILITSFVVPVYIVCIIAFQSRNFLMNRVWPGVHNRPYVTQHNQYFDMRIKQFNLDFFEGHSKEWKKHPDRWRAQEDCFNLIYHHWSYNDSAWQDRPHHKRTLFVPTYEHLHVVFYKHQYIIVYVIVNGAGYLKRADTDRLYEIFLKYATLEKNGEKHISSEDFVRKFLGLFGEDDYNKESVQLIAGIVDMDKDGYISFSEFQAFEGLLCVPDALYKTAFQLFDTNGNGLVAFDEFAEVMQKTALNKKLPFNMESTFVRLYFGKDKKRLVTYPEFSQFLHDFHEEYGVEAFKKCDKDGSGFITAADFRDIMLSIKNHLLTKELKTKVIMEVNRRIQLGWAAFGLRDIFSSKIRQCLKTKVFEQCVLPVMTYGSETWSLTMGLIRRLRVTQRTTERAKLGISRRDQIRNVEICRRTSSYRHSSTSREAEVAMGRAYSSEKGWTLGSQGAGMSALVSAALVDPQRG</sequence>
<dbReference type="Proteomes" id="UP000838756">
    <property type="component" value="Unassembled WGS sequence"/>
</dbReference>
<feature type="transmembrane region" description="Helical" evidence="9">
    <location>
        <begin position="217"/>
        <end position="239"/>
    </location>
</feature>
<comment type="caution">
    <text evidence="11">The sequence shown here is derived from an EMBL/GenBank/DDBJ whole genome shotgun (WGS) entry which is preliminary data.</text>
</comment>
<dbReference type="InterPro" id="IPR018247">
    <property type="entry name" value="EF_Hand_1_Ca_BS"/>
</dbReference>
<feature type="transmembrane region" description="Helical" evidence="9">
    <location>
        <begin position="419"/>
        <end position="439"/>
    </location>
</feature>
<dbReference type="EMBL" id="CAKXAJ010025590">
    <property type="protein sequence ID" value="CAH2241818.1"/>
    <property type="molecule type" value="Genomic_DNA"/>
</dbReference>
<evidence type="ECO:0000256" key="8">
    <source>
        <dbReference type="ARBA" id="ARBA00023180"/>
    </source>
</evidence>
<dbReference type="PROSITE" id="PS00018">
    <property type="entry name" value="EF_HAND_1"/>
    <property type="match status" value="2"/>
</dbReference>